<evidence type="ECO:0000256" key="2">
    <source>
        <dbReference type="ARBA" id="ARBA00022737"/>
    </source>
</evidence>
<dbReference type="GO" id="GO:0009451">
    <property type="term" value="P:RNA modification"/>
    <property type="evidence" value="ECO:0007669"/>
    <property type="project" value="InterPro"/>
</dbReference>
<dbReference type="Proteomes" id="UP000813463">
    <property type="component" value="Chromosome 3"/>
</dbReference>
<name>A0A9R0IQU0_SPIOL</name>
<dbReference type="KEGG" id="soe:110792386"/>
<dbReference type="InterPro" id="IPR046848">
    <property type="entry name" value="E_motif"/>
</dbReference>
<evidence type="ECO:0000256" key="1">
    <source>
        <dbReference type="ARBA" id="ARBA00006643"/>
    </source>
</evidence>
<reference evidence="5" key="1">
    <citation type="journal article" date="2021" name="Nat. Commun.">
        <title>Genomic analyses provide insights into spinach domestication and the genetic basis of agronomic traits.</title>
        <authorList>
            <person name="Cai X."/>
            <person name="Sun X."/>
            <person name="Xu C."/>
            <person name="Sun H."/>
            <person name="Wang X."/>
            <person name="Ge C."/>
            <person name="Zhang Z."/>
            <person name="Wang Q."/>
            <person name="Fei Z."/>
            <person name="Jiao C."/>
            <person name="Wang Q."/>
        </authorList>
    </citation>
    <scope>NUCLEOTIDE SEQUENCE [LARGE SCALE GENOMIC DNA]</scope>
    <source>
        <strain evidence="5">cv. Varoflay</strain>
    </source>
</reference>
<dbReference type="PANTHER" id="PTHR47926">
    <property type="entry name" value="PENTATRICOPEPTIDE REPEAT-CONTAINING PROTEIN"/>
    <property type="match status" value="1"/>
</dbReference>
<dbReference type="Pfam" id="PF13041">
    <property type="entry name" value="PPR_2"/>
    <property type="match status" value="3"/>
</dbReference>
<dbReference type="Pfam" id="PF01535">
    <property type="entry name" value="PPR"/>
    <property type="match status" value="4"/>
</dbReference>
<feature type="repeat" description="PPR" evidence="3">
    <location>
        <begin position="161"/>
        <end position="195"/>
    </location>
</feature>
<evidence type="ECO:0000313" key="5">
    <source>
        <dbReference type="Proteomes" id="UP000813463"/>
    </source>
</evidence>
<keyword evidence="2" id="KW-0677">Repeat</keyword>
<feature type="repeat" description="PPR" evidence="3">
    <location>
        <begin position="223"/>
        <end position="257"/>
    </location>
</feature>
<reference evidence="6" key="2">
    <citation type="submission" date="2025-08" db="UniProtKB">
        <authorList>
            <consortium name="RefSeq"/>
        </authorList>
    </citation>
    <scope>IDENTIFICATION</scope>
    <source>
        <tissue evidence="6">Leaf</tissue>
    </source>
</reference>
<dbReference type="InterPro" id="IPR046960">
    <property type="entry name" value="PPR_At4g14850-like_plant"/>
</dbReference>
<dbReference type="InterPro" id="IPR002885">
    <property type="entry name" value="PPR_rpt"/>
</dbReference>
<dbReference type="InterPro" id="IPR032867">
    <property type="entry name" value="DYW_dom"/>
</dbReference>
<evidence type="ECO:0000256" key="3">
    <source>
        <dbReference type="PROSITE-ProRule" id="PRU00708"/>
    </source>
</evidence>
<accession>A0A9R0IQU0</accession>
<keyword evidence="5" id="KW-1185">Reference proteome</keyword>
<dbReference type="InterPro" id="IPR011990">
    <property type="entry name" value="TPR-like_helical_dom_sf"/>
</dbReference>
<feature type="repeat" description="PPR" evidence="3">
    <location>
        <begin position="427"/>
        <end position="461"/>
    </location>
</feature>
<evidence type="ECO:0000313" key="6">
    <source>
        <dbReference type="RefSeq" id="XP_021852875.2"/>
    </source>
</evidence>
<comment type="similarity">
    <text evidence="1">Belongs to the PPR family. PCMP-H subfamily.</text>
</comment>
<dbReference type="GeneID" id="110792386"/>
<dbReference type="PANTHER" id="PTHR47926:SF373">
    <property type="entry name" value="TETRATRICOPEPTIDE-LIKE HELICAL DOMAIN SUPERFAMILY, DYW DOMAIN-CONTAINING PROTEIN"/>
    <property type="match status" value="1"/>
</dbReference>
<dbReference type="NCBIfam" id="TIGR00756">
    <property type="entry name" value="PPR"/>
    <property type="match status" value="7"/>
</dbReference>
<dbReference type="Pfam" id="PF20431">
    <property type="entry name" value="E_motif"/>
    <property type="match status" value="1"/>
</dbReference>
<dbReference type="SUPFAM" id="SSF48452">
    <property type="entry name" value="TPR-like"/>
    <property type="match status" value="1"/>
</dbReference>
<feature type="domain" description="DYW" evidence="4">
    <location>
        <begin position="668"/>
        <end position="760"/>
    </location>
</feature>
<gene>
    <name evidence="6" type="primary">LOC110792386</name>
</gene>
<dbReference type="RefSeq" id="XP_021852875.2">
    <property type="nucleotide sequence ID" value="XM_021997183.2"/>
</dbReference>
<feature type="repeat" description="PPR" evidence="3">
    <location>
        <begin position="590"/>
        <end position="624"/>
    </location>
</feature>
<dbReference type="Pfam" id="PF14432">
    <property type="entry name" value="DYW_deaminase"/>
    <property type="match status" value="1"/>
</dbReference>
<dbReference type="Gene3D" id="1.25.40.10">
    <property type="entry name" value="Tetratricopeptide repeat domain"/>
    <property type="match status" value="6"/>
</dbReference>
<dbReference type="AlphaFoldDB" id="A0A9R0IQU0"/>
<proteinExistence type="inferred from homology"/>
<feature type="repeat" description="PPR" evidence="3">
    <location>
        <begin position="325"/>
        <end position="359"/>
    </location>
</feature>
<organism evidence="5 6">
    <name type="scientific">Spinacia oleracea</name>
    <name type="common">Spinach</name>
    <dbReference type="NCBI Taxonomy" id="3562"/>
    <lineage>
        <taxon>Eukaryota</taxon>
        <taxon>Viridiplantae</taxon>
        <taxon>Streptophyta</taxon>
        <taxon>Embryophyta</taxon>
        <taxon>Tracheophyta</taxon>
        <taxon>Spermatophyta</taxon>
        <taxon>Magnoliopsida</taxon>
        <taxon>eudicotyledons</taxon>
        <taxon>Gunneridae</taxon>
        <taxon>Pentapetalae</taxon>
        <taxon>Caryophyllales</taxon>
        <taxon>Chenopodiaceae</taxon>
        <taxon>Chenopodioideae</taxon>
        <taxon>Anserineae</taxon>
        <taxon>Spinacia</taxon>
    </lineage>
</organism>
<sequence>MYSYLTTIAKKSSTQKHLKQLHAQIILNSLNKTSFWVSLLVTQCTRLSAPASYTQLIFNSTTCRTVYFYTCMLKYFYHLGAHQDVLSYFQRMQIDDVLPDASAYPILIKSAGKYGVVLHGHVIKLGFGCHCIVRNAVMDMYAKFGPVEVARKVFDEMPNRSVADWNSMISGYWRLGLEVEARELFDVMSERNVITWTCMVSGYSRMKDLGKARWFFDGMPEKSVVSWNAMLAGYAQNGFEDEVLKLFKEMLVVGVNPDERTWVTIISSCSSKGDLCLAQNLEVMLDQRKIQVNSFIQSALLDMYAKCGNMVAARRIFDGLGLLRNSAAWNVMISAYARTGDLATARDLFDRMREKNIITWNSMIAGYAQNGQSPQAIELFKQMLIIGHLKPDDVTMVSVLSACGHIGALDLGKWVVNLLSNIEIKLSISVYNSIISMYSKCGNMKDAMRIFQKMEVRDAVSYNTIMAGFAAHGNAIEAIGLMSIMQEDDIKPDRVTHIAVLTACSHAGLLDEGRKIFESINCPTVDHYACMVDLLGRLGKFDEALSLVDRMSMEPHAGVYGSLLNASRIHKRVDIGEFAANKLFELEPNNSGIYVLLSNIYAVSGRWKDVERIREAMKESGVSKATGWSSVEYDGKMHKFIAGDRSHERVADIYNILSVLRRKMRESGYFGDQSCALTDIEEEEKEEMVGIHSEKLAICFGILVSEAGSVIRVMKNLRICSDCHMAIKIISKLEEREIIVRDNNRFHIFKDGLCSCKDHW</sequence>
<dbReference type="PROSITE" id="PS51375">
    <property type="entry name" value="PPR"/>
    <property type="match status" value="5"/>
</dbReference>
<dbReference type="GO" id="GO:0008270">
    <property type="term" value="F:zinc ion binding"/>
    <property type="evidence" value="ECO:0007669"/>
    <property type="project" value="InterPro"/>
</dbReference>
<evidence type="ECO:0000259" key="4">
    <source>
        <dbReference type="Pfam" id="PF14432"/>
    </source>
</evidence>
<protein>
    <submittedName>
        <fullName evidence="6">Pentatricopeptide repeat-containing protein At1g14470</fullName>
    </submittedName>
</protein>
<dbReference type="GO" id="GO:0003723">
    <property type="term" value="F:RNA binding"/>
    <property type="evidence" value="ECO:0007669"/>
    <property type="project" value="InterPro"/>
</dbReference>